<dbReference type="Gene3D" id="3.40.50.2000">
    <property type="entry name" value="Glycogen Phosphorylase B"/>
    <property type="match status" value="1"/>
</dbReference>
<name>A0A5B8UMF6_9BACT</name>
<feature type="domain" description="Glycosyl transferase family 28 C-terminal" evidence="1">
    <location>
        <begin position="264"/>
        <end position="349"/>
    </location>
</feature>
<dbReference type="PANTHER" id="PTHR21015:SF22">
    <property type="entry name" value="GLYCOSYLTRANSFERASE"/>
    <property type="match status" value="1"/>
</dbReference>
<protein>
    <submittedName>
        <fullName evidence="2">Glycosyl transferase family 28</fullName>
    </submittedName>
</protein>
<organism evidence="2 3">
    <name type="scientific">Flavisolibacter ginsenosidimutans</name>
    <dbReference type="NCBI Taxonomy" id="661481"/>
    <lineage>
        <taxon>Bacteria</taxon>
        <taxon>Pseudomonadati</taxon>
        <taxon>Bacteroidota</taxon>
        <taxon>Chitinophagia</taxon>
        <taxon>Chitinophagales</taxon>
        <taxon>Chitinophagaceae</taxon>
        <taxon>Flavisolibacter</taxon>
    </lineage>
</organism>
<sequence length="370" mass="41398">MNRPIASPKILVAPLDWGLGHATRCVPVVRELLRQGCTVLLAGESKQKALLQQEFPHLPFLELPGYRIEYASSGWGLAAKIVAQIPKLLSAMKDEQEWLKKVVEEEKIDAVISDNRYGLYHADVHAVFVTHQLRIKAPVKLAEDFLQEMAYSYINKFDECWVPDAEGNEVLAGELSHPEELPSIPLRYVGTLSRFGNAQMPENGKSLLILLSGPEPQRTLLEESLLDELKEYEQPVVLVRGLPGEAGELNVPENVSVYNHLPAAELEEKIRNASLVIARCGYSTVMDLTVLKKRSILIPTPGQTEQEYLAGYLMKRSFAFCVAQKKFRLKNALALAENFPYQSFEGKSNGLQAAVHALIRRIESKEKSNL</sequence>
<dbReference type="KEGG" id="fgg:FSB75_15535"/>
<gene>
    <name evidence="2" type="ORF">FSB75_15535</name>
</gene>
<dbReference type="Pfam" id="PF04101">
    <property type="entry name" value="Glyco_tran_28_C"/>
    <property type="match status" value="1"/>
</dbReference>
<dbReference type="OrthoDB" id="9803241at2"/>
<dbReference type="InterPro" id="IPR007235">
    <property type="entry name" value="Glyco_trans_28_C"/>
</dbReference>
<keyword evidence="3" id="KW-1185">Reference proteome</keyword>
<dbReference type="GO" id="GO:0016758">
    <property type="term" value="F:hexosyltransferase activity"/>
    <property type="evidence" value="ECO:0007669"/>
    <property type="project" value="InterPro"/>
</dbReference>
<proteinExistence type="predicted"/>
<keyword evidence="2" id="KW-0808">Transferase</keyword>
<evidence type="ECO:0000313" key="2">
    <source>
        <dbReference type="EMBL" id="QEC57250.1"/>
    </source>
</evidence>
<dbReference type="SUPFAM" id="SSF53756">
    <property type="entry name" value="UDP-Glycosyltransferase/glycogen phosphorylase"/>
    <property type="match status" value="1"/>
</dbReference>
<dbReference type="AlphaFoldDB" id="A0A5B8UMF6"/>
<evidence type="ECO:0000313" key="3">
    <source>
        <dbReference type="Proteomes" id="UP000321204"/>
    </source>
</evidence>
<evidence type="ECO:0000259" key="1">
    <source>
        <dbReference type="Pfam" id="PF04101"/>
    </source>
</evidence>
<dbReference type="RefSeq" id="WP_146789369.1">
    <property type="nucleotide sequence ID" value="NZ_BAABIO010000003.1"/>
</dbReference>
<reference evidence="2 3" key="1">
    <citation type="journal article" date="2015" name="Int. J. Syst. Evol. Microbiol.">
        <title>Flavisolibacter ginsenosidimutans sp. nov., with ginsenoside-converting activity isolated from soil used for cultivating ginseng.</title>
        <authorList>
            <person name="Zhao Y."/>
            <person name="Liu Q."/>
            <person name="Kang M.S."/>
            <person name="Jin F."/>
            <person name="Yu H."/>
            <person name="Im W.T."/>
        </authorList>
    </citation>
    <scope>NUCLEOTIDE SEQUENCE [LARGE SCALE GENOMIC DNA]</scope>
    <source>
        <strain evidence="2 3">Gsoil 636</strain>
    </source>
</reference>
<dbReference type="Proteomes" id="UP000321204">
    <property type="component" value="Chromosome"/>
</dbReference>
<dbReference type="EMBL" id="CP042433">
    <property type="protein sequence ID" value="QEC57250.1"/>
    <property type="molecule type" value="Genomic_DNA"/>
</dbReference>
<dbReference type="PANTHER" id="PTHR21015">
    <property type="entry name" value="UDP-N-ACETYLGLUCOSAMINE--N-ACETYLMURAMYL-(PENTAPEPTIDE) PYROPHOSPHORYL-UNDECAPRENOL N-ACETYLGLUCOSAMINE TRANSFERASE 1"/>
    <property type="match status" value="1"/>
</dbReference>
<accession>A0A5B8UMF6</accession>